<name>A0A2H1CF30_FASHE</name>
<dbReference type="InterPro" id="IPR036427">
    <property type="entry name" value="Bromodomain-like_sf"/>
</dbReference>
<feature type="compositionally biased region" description="Basic and acidic residues" evidence="4">
    <location>
        <begin position="47"/>
        <end position="56"/>
    </location>
</feature>
<protein>
    <submittedName>
        <fullName evidence="5">Tyrosine-protein kinase BAZ1B</fullName>
    </submittedName>
</protein>
<sequence>MSGDHEPLVDARPTRPRRRASSLMSRSAERSRRKFSTDESLSEEEGTPVKRQTENARHFSPRLINTIIKHRHSWPSRNPVDKDEVPGYYEIIANPVGLSMIRNWLSQGRYGTDTLDAGLCKLVQDLETMFYNAELYNAADLEVCIAGN</sequence>
<evidence type="ECO:0000256" key="1">
    <source>
        <dbReference type="ARBA" id="ARBA00004123"/>
    </source>
</evidence>
<feature type="region of interest" description="Disordered" evidence="4">
    <location>
        <begin position="1"/>
        <end position="56"/>
    </location>
</feature>
<dbReference type="AlphaFoldDB" id="A0A2H1CF30"/>
<evidence type="ECO:0000256" key="3">
    <source>
        <dbReference type="ARBA" id="ARBA00023242"/>
    </source>
</evidence>
<dbReference type="GO" id="GO:0016301">
    <property type="term" value="F:kinase activity"/>
    <property type="evidence" value="ECO:0007669"/>
    <property type="project" value="UniProtKB-KW"/>
</dbReference>
<evidence type="ECO:0000256" key="2">
    <source>
        <dbReference type="ARBA" id="ARBA00023117"/>
    </source>
</evidence>
<comment type="caution">
    <text evidence="5">The sequence shown here is derived from an EMBL/GenBank/DDBJ whole genome shotgun (WGS) entry which is preliminary data.</text>
</comment>
<proteinExistence type="predicted"/>
<keyword evidence="5" id="KW-0808">Transferase</keyword>
<keyword evidence="2" id="KW-0103">Bromodomain</keyword>
<reference evidence="5" key="1">
    <citation type="submission" date="2019-03" db="EMBL/GenBank/DDBJ databases">
        <title>Improved annotation for the trematode Fasciola hepatica.</title>
        <authorList>
            <person name="Choi Y.-J."/>
            <person name="Martin J."/>
            <person name="Mitreva M."/>
        </authorList>
    </citation>
    <scope>NUCLEOTIDE SEQUENCE [LARGE SCALE GENOMIC DNA]</scope>
</reference>
<dbReference type="SMART" id="SM00297">
    <property type="entry name" value="BROMO"/>
    <property type="match status" value="1"/>
</dbReference>
<keyword evidence="6" id="KW-1185">Reference proteome</keyword>
<accession>A0A2H1CF30</accession>
<keyword evidence="5" id="KW-0418">Kinase</keyword>
<organism evidence="5 6">
    <name type="scientific">Fasciola hepatica</name>
    <name type="common">Liver fluke</name>
    <dbReference type="NCBI Taxonomy" id="6192"/>
    <lineage>
        <taxon>Eukaryota</taxon>
        <taxon>Metazoa</taxon>
        <taxon>Spiralia</taxon>
        <taxon>Lophotrochozoa</taxon>
        <taxon>Platyhelminthes</taxon>
        <taxon>Trematoda</taxon>
        <taxon>Digenea</taxon>
        <taxon>Plagiorchiida</taxon>
        <taxon>Echinostomata</taxon>
        <taxon>Echinostomatoidea</taxon>
        <taxon>Fasciolidae</taxon>
        <taxon>Fasciola</taxon>
    </lineage>
</organism>
<comment type="subcellular location">
    <subcellularLocation>
        <location evidence="1">Nucleus</location>
    </subcellularLocation>
</comment>
<dbReference type="Proteomes" id="UP000230066">
    <property type="component" value="Unassembled WGS sequence"/>
</dbReference>
<dbReference type="InterPro" id="IPR001487">
    <property type="entry name" value="Bromodomain"/>
</dbReference>
<dbReference type="SUPFAM" id="SSF47370">
    <property type="entry name" value="Bromodomain"/>
    <property type="match status" value="1"/>
</dbReference>
<dbReference type="PROSITE" id="PS50014">
    <property type="entry name" value="BROMODOMAIN_2"/>
    <property type="match status" value="1"/>
</dbReference>
<dbReference type="PANTHER" id="PTHR45915:SF2">
    <property type="entry name" value="TOUTATIS, ISOFORM E"/>
    <property type="match status" value="1"/>
</dbReference>
<dbReference type="GO" id="GO:0005634">
    <property type="term" value="C:nucleus"/>
    <property type="evidence" value="ECO:0007669"/>
    <property type="project" value="UniProtKB-SubCell"/>
</dbReference>
<dbReference type="GO" id="GO:0000785">
    <property type="term" value="C:chromatin"/>
    <property type="evidence" value="ECO:0007669"/>
    <property type="project" value="TreeGrafter"/>
</dbReference>
<dbReference type="Gene3D" id="1.20.920.10">
    <property type="entry name" value="Bromodomain-like"/>
    <property type="match status" value="1"/>
</dbReference>
<gene>
    <name evidence="5" type="ORF">D915_004851</name>
</gene>
<dbReference type="EMBL" id="JXXN02001601">
    <property type="protein sequence ID" value="THD24441.1"/>
    <property type="molecule type" value="Genomic_DNA"/>
</dbReference>
<evidence type="ECO:0000313" key="5">
    <source>
        <dbReference type="EMBL" id="THD24441.1"/>
    </source>
</evidence>
<keyword evidence="3" id="KW-0539">Nucleus</keyword>
<evidence type="ECO:0000256" key="4">
    <source>
        <dbReference type="SAM" id="MobiDB-lite"/>
    </source>
</evidence>
<dbReference type="PANTHER" id="PTHR45915">
    <property type="entry name" value="TRANSCRIPTION INTERMEDIARY FACTOR"/>
    <property type="match status" value="1"/>
</dbReference>
<dbReference type="PRINTS" id="PR00503">
    <property type="entry name" value="BROMODOMAIN"/>
</dbReference>
<dbReference type="Pfam" id="PF00439">
    <property type="entry name" value="Bromodomain"/>
    <property type="match status" value="1"/>
</dbReference>
<feature type="compositionally biased region" description="Basic and acidic residues" evidence="4">
    <location>
        <begin position="1"/>
        <end position="13"/>
    </location>
</feature>
<evidence type="ECO:0000313" key="6">
    <source>
        <dbReference type="Proteomes" id="UP000230066"/>
    </source>
</evidence>